<dbReference type="Gene3D" id="2.40.70.10">
    <property type="entry name" value="Acid Proteases"/>
    <property type="match status" value="1"/>
</dbReference>
<evidence type="ECO:0000256" key="3">
    <source>
        <dbReference type="ARBA" id="ARBA00022750"/>
    </source>
</evidence>
<evidence type="ECO:0000256" key="4">
    <source>
        <dbReference type="ARBA" id="ARBA00022801"/>
    </source>
</evidence>
<dbReference type="Pfam" id="PF09668">
    <property type="entry name" value="Asp_protease"/>
    <property type="match status" value="1"/>
</dbReference>
<name>A0ABD3QWA6_9STRA</name>
<evidence type="ECO:0000256" key="5">
    <source>
        <dbReference type="SAM" id="MobiDB-lite"/>
    </source>
</evidence>
<gene>
    <name evidence="7" type="ORF">HJC23_002526</name>
</gene>
<accession>A0ABD3QWA6</accession>
<evidence type="ECO:0000313" key="7">
    <source>
        <dbReference type="EMBL" id="KAL3804487.1"/>
    </source>
</evidence>
<dbReference type="EMBL" id="JABMIG020000007">
    <property type="protein sequence ID" value="KAL3804487.1"/>
    <property type="molecule type" value="Genomic_DNA"/>
</dbReference>
<dbReference type="PANTHER" id="PTHR12917:SF1">
    <property type="entry name" value="AT13091P"/>
    <property type="match status" value="1"/>
</dbReference>
<comment type="caution">
    <text evidence="7">The sequence shown here is derived from an EMBL/GenBank/DDBJ whole genome shotgun (WGS) entry which is preliminary data.</text>
</comment>
<evidence type="ECO:0000313" key="8">
    <source>
        <dbReference type="Proteomes" id="UP001516023"/>
    </source>
</evidence>
<dbReference type="PANTHER" id="PTHR12917">
    <property type="entry name" value="ASPARTYL PROTEASE DDI-RELATED"/>
    <property type="match status" value="1"/>
</dbReference>
<sequence length="533" mass="60196">MNRNQRDRKLVSAMANHSKVKMMIRISTILLLPLSTITTQASNTVSISHRSIGTRDYSQGLNVVKNNVQQEEQEYVTSFYKRVQHKVKDREGGIFTSCDATRQGHDLNSNRVSRPPQQHQQEVQRSNPFSLLRKTVSQDAAGVRGGAASSLKMHSIPPVDKYADGNHTGSKKKCRTFKTQSFSRKRELEDEFNCDTDSKYYIHECNHDDNDKYQRENHCDTSSDKGEDDYPPGEHHLGLLRVPCTIAINSGEGGRFRNNDANHENQHVNDLNRWRCDGLDEHYVKKTPIAAYVDTGAQVTVISASAARRAGILHLMDRRYAGRATGVGHCKVLGRIPARHVYFFLGEESQQDSCRGGGVDNSRKSVVQMDGPALTVLEGTVTKGVDILLGLDVLQDWEAEIRMGANKSITVKKKEGGNSRSIGENSVIIPFVNHASGAPRTTERHRRNDKDIYSNTVGNLSRAQQRSHHEFINRKPTQSSNYHNQSHLSVPNSMASQFHRRHHPHDSITKPAWDDEDQFFSLWRQILNQIWTS</sequence>
<evidence type="ECO:0000259" key="6">
    <source>
        <dbReference type="Pfam" id="PF09668"/>
    </source>
</evidence>
<protein>
    <recommendedName>
        <fullName evidence="6">Aspartic peptidase DDI1-type domain-containing protein</fullName>
    </recommendedName>
</protein>
<dbReference type="GO" id="GO:0004190">
    <property type="term" value="F:aspartic-type endopeptidase activity"/>
    <property type="evidence" value="ECO:0007669"/>
    <property type="project" value="UniProtKB-KW"/>
</dbReference>
<organism evidence="7 8">
    <name type="scientific">Cyclotella cryptica</name>
    <dbReference type="NCBI Taxonomy" id="29204"/>
    <lineage>
        <taxon>Eukaryota</taxon>
        <taxon>Sar</taxon>
        <taxon>Stramenopiles</taxon>
        <taxon>Ochrophyta</taxon>
        <taxon>Bacillariophyta</taxon>
        <taxon>Coscinodiscophyceae</taxon>
        <taxon>Thalassiosirophycidae</taxon>
        <taxon>Stephanodiscales</taxon>
        <taxon>Stephanodiscaceae</taxon>
        <taxon>Cyclotella</taxon>
    </lineage>
</organism>
<evidence type="ECO:0000256" key="1">
    <source>
        <dbReference type="ARBA" id="ARBA00009136"/>
    </source>
</evidence>
<dbReference type="GO" id="GO:0006508">
    <property type="term" value="P:proteolysis"/>
    <property type="evidence" value="ECO:0007669"/>
    <property type="project" value="UniProtKB-KW"/>
</dbReference>
<dbReference type="SUPFAM" id="SSF50630">
    <property type="entry name" value="Acid proteases"/>
    <property type="match status" value="1"/>
</dbReference>
<keyword evidence="4" id="KW-0378">Hydrolase</keyword>
<keyword evidence="8" id="KW-1185">Reference proteome</keyword>
<feature type="compositionally biased region" description="Polar residues" evidence="5">
    <location>
        <begin position="106"/>
        <end position="125"/>
    </location>
</feature>
<keyword evidence="2" id="KW-0645">Protease</keyword>
<dbReference type="InterPro" id="IPR021109">
    <property type="entry name" value="Peptidase_aspartic_dom_sf"/>
</dbReference>
<keyword evidence="3" id="KW-0064">Aspartyl protease</keyword>
<dbReference type="InterPro" id="IPR019103">
    <property type="entry name" value="Peptidase_aspartic_DDI1-type"/>
</dbReference>
<comment type="similarity">
    <text evidence="1">Belongs to the DDI1 family.</text>
</comment>
<proteinExistence type="inferred from homology"/>
<feature type="domain" description="Aspartic peptidase DDI1-type" evidence="6">
    <location>
        <begin position="284"/>
        <end position="338"/>
    </location>
</feature>
<reference evidence="7 8" key="1">
    <citation type="journal article" date="2020" name="G3 (Bethesda)">
        <title>Improved Reference Genome for Cyclotella cryptica CCMP332, a Model for Cell Wall Morphogenesis, Salinity Adaptation, and Lipid Production in Diatoms (Bacillariophyta).</title>
        <authorList>
            <person name="Roberts W.R."/>
            <person name="Downey K.M."/>
            <person name="Ruck E.C."/>
            <person name="Traller J.C."/>
            <person name="Alverson A.J."/>
        </authorList>
    </citation>
    <scope>NUCLEOTIDE SEQUENCE [LARGE SCALE GENOMIC DNA]</scope>
    <source>
        <strain evidence="7 8">CCMP332</strain>
    </source>
</reference>
<feature type="region of interest" description="Disordered" evidence="5">
    <location>
        <begin position="100"/>
        <end position="125"/>
    </location>
</feature>
<dbReference type="Proteomes" id="UP001516023">
    <property type="component" value="Unassembled WGS sequence"/>
</dbReference>
<evidence type="ECO:0000256" key="2">
    <source>
        <dbReference type="ARBA" id="ARBA00022670"/>
    </source>
</evidence>
<dbReference type="AlphaFoldDB" id="A0ABD3QWA6"/>